<dbReference type="Gene3D" id="2.60.40.420">
    <property type="entry name" value="Cupredoxins - blue copper proteins"/>
    <property type="match status" value="2"/>
</dbReference>
<name>A0ABD7X0I9_PRIAR</name>
<evidence type="ECO:0000259" key="2">
    <source>
        <dbReference type="Pfam" id="PF07732"/>
    </source>
</evidence>
<feature type="domain" description="Plastocyanin-like" evidence="2">
    <location>
        <begin position="39"/>
        <end position="143"/>
    </location>
</feature>
<dbReference type="AlphaFoldDB" id="A0ABD7X0I9"/>
<dbReference type="RefSeq" id="WP_275037225.1">
    <property type="nucleotide sequence ID" value="NZ_CP118718.1"/>
</dbReference>
<evidence type="ECO:0000259" key="1">
    <source>
        <dbReference type="Pfam" id="PF07731"/>
    </source>
</evidence>
<reference evidence="3 4" key="1">
    <citation type="submission" date="2023-02" db="EMBL/GenBank/DDBJ databases">
        <title>Complete genome sequence of Priestia aryabhattai G5MAi6, a methanol-tolerant strain isolated from tap water in Hong Kong.</title>
        <authorList>
            <person name="Leung K.M."/>
            <person name="Lai G.K.K."/>
            <person name="Griffin S.D.J."/>
        </authorList>
    </citation>
    <scope>NUCLEOTIDE SEQUENCE [LARGE SCALE GENOMIC DNA]</scope>
    <source>
        <strain evidence="3 4">G5MAi6</strain>
    </source>
</reference>
<evidence type="ECO:0000313" key="3">
    <source>
        <dbReference type="EMBL" id="WEA46155.1"/>
    </source>
</evidence>
<dbReference type="Proteomes" id="UP001220217">
    <property type="component" value="Chromosome"/>
</dbReference>
<accession>A0ABD7X0I9</accession>
<dbReference type="InterPro" id="IPR011706">
    <property type="entry name" value="Cu-oxidase_C"/>
</dbReference>
<dbReference type="CDD" id="cd13860">
    <property type="entry name" value="CuRO_1_2dMco_1"/>
    <property type="match status" value="1"/>
</dbReference>
<evidence type="ECO:0000313" key="4">
    <source>
        <dbReference type="Proteomes" id="UP001220217"/>
    </source>
</evidence>
<protein>
    <submittedName>
        <fullName evidence="3">Copper oxidase</fullName>
    </submittedName>
</protein>
<dbReference type="InterPro" id="IPR011707">
    <property type="entry name" value="Cu-oxidase-like_N"/>
</dbReference>
<dbReference type="InterPro" id="IPR045087">
    <property type="entry name" value="Cu-oxidase_fam"/>
</dbReference>
<dbReference type="CDD" id="cd04202">
    <property type="entry name" value="CuRO_D2_2dMcoN_like"/>
    <property type="match status" value="1"/>
</dbReference>
<dbReference type="Pfam" id="PF07732">
    <property type="entry name" value="Cu-oxidase_3"/>
    <property type="match status" value="1"/>
</dbReference>
<organism evidence="3 4">
    <name type="scientific">Priestia aryabhattai</name>
    <name type="common">Bacillus aryabhattai</name>
    <dbReference type="NCBI Taxonomy" id="412384"/>
    <lineage>
        <taxon>Bacteria</taxon>
        <taxon>Bacillati</taxon>
        <taxon>Bacillota</taxon>
        <taxon>Bacilli</taxon>
        <taxon>Bacillales</taxon>
        <taxon>Bacillaceae</taxon>
        <taxon>Priestia</taxon>
    </lineage>
</organism>
<feature type="domain" description="Plastocyanin-like" evidence="1">
    <location>
        <begin position="173"/>
        <end position="282"/>
    </location>
</feature>
<proteinExistence type="predicted"/>
<gene>
    <name evidence="3" type="ORF">PWO00_09380</name>
</gene>
<dbReference type="SUPFAM" id="SSF49503">
    <property type="entry name" value="Cupredoxins"/>
    <property type="match status" value="2"/>
</dbReference>
<dbReference type="Pfam" id="PF07731">
    <property type="entry name" value="Cu-oxidase_2"/>
    <property type="match status" value="1"/>
</dbReference>
<dbReference type="EMBL" id="CP118718">
    <property type="protein sequence ID" value="WEA46155.1"/>
    <property type="molecule type" value="Genomic_DNA"/>
</dbReference>
<dbReference type="PANTHER" id="PTHR11709">
    <property type="entry name" value="MULTI-COPPER OXIDASE"/>
    <property type="match status" value="1"/>
</dbReference>
<dbReference type="InterPro" id="IPR008972">
    <property type="entry name" value="Cupredoxin"/>
</dbReference>
<sequence length="298" mass="33369">MVVTPDIPTLDYTIKNGIKFFELVAEPVNQEILPGVFIKGWGYNGSIPGPTIQVYPGEYISIRVINHLPEATSVHWHGLDVPNVMDGVPDVEPSPRIEPGHYYDYHFRITNSPGGTHMYHSHVNVAKQDMLGLLGGFVILDPQERNINKDYLLLMQEWSLIGLKKGKKAEPGQYNLEPFAMDFNMFTINGKSFPSTTPMAVGYGDIVRLRLGTIQINHHPMHIHGHQFLVEKADGNPIANNNRIFKNTILVATGETWDVLFTANNPGTWPFHCHISHHISNNFTDGAGGMFTTLVYKS</sequence>